<dbReference type="OrthoDB" id="9796655at2"/>
<feature type="domain" description="Response regulatory" evidence="7">
    <location>
        <begin position="4"/>
        <end position="120"/>
    </location>
</feature>
<organism evidence="8 9">
    <name type="scientific">Novipirellula herctigrandis</name>
    <dbReference type="NCBI Taxonomy" id="2527986"/>
    <lineage>
        <taxon>Bacteria</taxon>
        <taxon>Pseudomonadati</taxon>
        <taxon>Planctomycetota</taxon>
        <taxon>Planctomycetia</taxon>
        <taxon>Pirellulales</taxon>
        <taxon>Pirellulaceae</taxon>
        <taxon>Novipirellula</taxon>
    </lineage>
</organism>
<dbReference type="PROSITE" id="PS00622">
    <property type="entry name" value="HTH_LUXR_1"/>
    <property type="match status" value="1"/>
</dbReference>
<evidence type="ECO:0000313" key="9">
    <source>
        <dbReference type="Proteomes" id="UP000315010"/>
    </source>
</evidence>
<accession>A0A5C5YNL3</accession>
<dbReference type="PRINTS" id="PR00038">
    <property type="entry name" value="HTHLUXR"/>
</dbReference>
<dbReference type="InterPro" id="IPR016032">
    <property type="entry name" value="Sig_transdc_resp-reg_C-effctor"/>
</dbReference>
<dbReference type="GO" id="GO:0000160">
    <property type="term" value="P:phosphorelay signal transduction system"/>
    <property type="evidence" value="ECO:0007669"/>
    <property type="project" value="InterPro"/>
</dbReference>
<sequence length="216" mass="23759">MPIQVLIIDPHAVTRLGIKQAFSSRSELEIIGEAATIAEGIRIAHDKNPDVAIIDPTAGGDQSIEMLRKLHQELPRLRTLVFTAKDGPEVATQMVALGASGYLIKAADLDEVVVAIQSVHVGRLFISHSHTLRVIPSPHSVNRETACELLSQREREVLGKLADGMTNQQVAEALFLSVKTIETYRSRIMKKHKLADRAELVRFARECLDPCVTESA</sequence>
<evidence type="ECO:0000259" key="6">
    <source>
        <dbReference type="PROSITE" id="PS50043"/>
    </source>
</evidence>
<dbReference type="SUPFAM" id="SSF46894">
    <property type="entry name" value="C-terminal effector domain of the bipartite response regulators"/>
    <property type="match status" value="1"/>
</dbReference>
<comment type="caution">
    <text evidence="8">The sequence shown here is derived from an EMBL/GenBank/DDBJ whole genome shotgun (WGS) entry which is preliminary data.</text>
</comment>
<dbReference type="GO" id="GO:0006355">
    <property type="term" value="P:regulation of DNA-templated transcription"/>
    <property type="evidence" value="ECO:0007669"/>
    <property type="project" value="InterPro"/>
</dbReference>
<evidence type="ECO:0000256" key="4">
    <source>
        <dbReference type="ARBA" id="ARBA00023163"/>
    </source>
</evidence>
<feature type="modified residue" description="4-aspartylphosphate" evidence="5">
    <location>
        <position position="55"/>
    </location>
</feature>
<dbReference type="SUPFAM" id="SSF52172">
    <property type="entry name" value="CheY-like"/>
    <property type="match status" value="1"/>
</dbReference>
<dbReference type="EMBL" id="SJPJ01000002">
    <property type="protein sequence ID" value="TWT76439.1"/>
    <property type="molecule type" value="Genomic_DNA"/>
</dbReference>
<keyword evidence="4" id="KW-0804">Transcription</keyword>
<dbReference type="AlphaFoldDB" id="A0A5C5YNL3"/>
<evidence type="ECO:0000256" key="5">
    <source>
        <dbReference type="PROSITE-ProRule" id="PRU00169"/>
    </source>
</evidence>
<dbReference type="Pfam" id="PF00072">
    <property type="entry name" value="Response_reg"/>
    <property type="match status" value="1"/>
</dbReference>
<dbReference type="InterPro" id="IPR000792">
    <property type="entry name" value="Tscrpt_reg_LuxR_C"/>
</dbReference>
<keyword evidence="2" id="KW-0805">Transcription regulation</keyword>
<evidence type="ECO:0000256" key="3">
    <source>
        <dbReference type="ARBA" id="ARBA00023125"/>
    </source>
</evidence>
<dbReference type="RefSeq" id="WP_146404210.1">
    <property type="nucleotide sequence ID" value="NZ_SJPJ01000002.1"/>
</dbReference>
<dbReference type="PROSITE" id="PS50043">
    <property type="entry name" value="HTH_LUXR_2"/>
    <property type="match status" value="1"/>
</dbReference>
<proteinExistence type="predicted"/>
<dbReference type="Proteomes" id="UP000315010">
    <property type="component" value="Unassembled WGS sequence"/>
</dbReference>
<dbReference type="CDD" id="cd06170">
    <property type="entry name" value="LuxR_C_like"/>
    <property type="match status" value="1"/>
</dbReference>
<dbReference type="InterPro" id="IPR039420">
    <property type="entry name" value="WalR-like"/>
</dbReference>
<feature type="domain" description="HTH luxR-type" evidence="6">
    <location>
        <begin position="143"/>
        <end position="208"/>
    </location>
</feature>
<name>A0A5C5YNL3_9BACT</name>
<dbReference type="InterPro" id="IPR011006">
    <property type="entry name" value="CheY-like_superfamily"/>
</dbReference>
<evidence type="ECO:0000259" key="7">
    <source>
        <dbReference type="PROSITE" id="PS50110"/>
    </source>
</evidence>
<dbReference type="CDD" id="cd17535">
    <property type="entry name" value="REC_NarL-like"/>
    <property type="match status" value="1"/>
</dbReference>
<reference evidence="8 9" key="1">
    <citation type="submission" date="2019-02" db="EMBL/GenBank/DDBJ databases">
        <title>Deep-cultivation of Planctomycetes and their phenomic and genomic characterization uncovers novel biology.</title>
        <authorList>
            <person name="Wiegand S."/>
            <person name="Jogler M."/>
            <person name="Boedeker C."/>
            <person name="Pinto D."/>
            <person name="Vollmers J."/>
            <person name="Rivas-Marin E."/>
            <person name="Kohn T."/>
            <person name="Peeters S.H."/>
            <person name="Heuer A."/>
            <person name="Rast P."/>
            <person name="Oberbeckmann S."/>
            <person name="Bunk B."/>
            <person name="Jeske O."/>
            <person name="Meyerdierks A."/>
            <person name="Storesund J.E."/>
            <person name="Kallscheuer N."/>
            <person name="Luecker S."/>
            <person name="Lage O.M."/>
            <person name="Pohl T."/>
            <person name="Merkel B.J."/>
            <person name="Hornburger P."/>
            <person name="Mueller R.-W."/>
            <person name="Bruemmer F."/>
            <person name="Labrenz M."/>
            <person name="Spormann A.M."/>
            <person name="Op Den Camp H."/>
            <person name="Overmann J."/>
            <person name="Amann R."/>
            <person name="Jetten M.S.M."/>
            <person name="Mascher T."/>
            <person name="Medema M.H."/>
            <person name="Devos D.P."/>
            <person name="Kaster A.-K."/>
            <person name="Ovreas L."/>
            <person name="Rohde M."/>
            <person name="Galperin M.Y."/>
            <person name="Jogler C."/>
        </authorList>
    </citation>
    <scope>NUCLEOTIDE SEQUENCE [LARGE SCALE GENOMIC DNA]</scope>
    <source>
        <strain evidence="8 9">CA13</strain>
    </source>
</reference>
<dbReference type="PANTHER" id="PTHR43214">
    <property type="entry name" value="TWO-COMPONENT RESPONSE REGULATOR"/>
    <property type="match status" value="1"/>
</dbReference>
<keyword evidence="3" id="KW-0238">DNA-binding</keyword>
<evidence type="ECO:0000256" key="1">
    <source>
        <dbReference type="ARBA" id="ARBA00022553"/>
    </source>
</evidence>
<dbReference type="Pfam" id="PF00196">
    <property type="entry name" value="GerE"/>
    <property type="match status" value="1"/>
</dbReference>
<dbReference type="InterPro" id="IPR001789">
    <property type="entry name" value="Sig_transdc_resp-reg_receiver"/>
</dbReference>
<protein>
    <submittedName>
        <fullName evidence="8">Transcriptional regulatory protein DevR (DosR)</fullName>
    </submittedName>
</protein>
<dbReference type="InterPro" id="IPR058245">
    <property type="entry name" value="NreC/VraR/RcsB-like_REC"/>
</dbReference>
<keyword evidence="1 5" id="KW-0597">Phosphoprotein</keyword>
<keyword evidence="9" id="KW-1185">Reference proteome</keyword>
<dbReference type="SMART" id="SM00448">
    <property type="entry name" value="REC"/>
    <property type="match status" value="1"/>
</dbReference>
<dbReference type="GO" id="GO:0003677">
    <property type="term" value="F:DNA binding"/>
    <property type="evidence" value="ECO:0007669"/>
    <property type="project" value="UniProtKB-KW"/>
</dbReference>
<evidence type="ECO:0000256" key="2">
    <source>
        <dbReference type="ARBA" id="ARBA00023015"/>
    </source>
</evidence>
<dbReference type="PROSITE" id="PS50110">
    <property type="entry name" value="RESPONSE_REGULATORY"/>
    <property type="match status" value="1"/>
</dbReference>
<gene>
    <name evidence="8" type="primary">devR</name>
    <name evidence="8" type="ORF">CA13_69330</name>
</gene>
<dbReference type="Gene3D" id="3.40.50.2300">
    <property type="match status" value="1"/>
</dbReference>
<dbReference type="PANTHER" id="PTHR43214:SF41">
    <property type="entry name" value="NITRATE_NITRITE RESPONSE REGULATOR PROTEIN NARP"/>
    <property type="match status" value="1"/>
</dbReference>
<evidence type="ECO:0000313" key="8">
    <source>
        <dbReference type="EMBL" id="TWT76439.1"/>
    </source>
</evidence>
<dbReference type="SMART" id="SM00421">
    <property type="entry name" value="HTH_LUXR"/>
    <property type="match status" value="1"/>
</dbReference>